<dbReference type="EMBL" id="KE721393">
    <property type="protein sequence ID" value="ERF69764.1"/>
    <property type="molecule type" value="Genomic_DNA"/>
</dbReference>
<evidence type="ECO:0000313" key="17">
    <source>
        <dbReference type="EMBL" id="ERF69764.1"/>
    </source>
</evidence>
<dbReference type="InterPro" id="IPR050629">
    <property type="entry name" value="STE20/SPS1-PAK"/>
</dbReference>
<dbReference type="GO" id="GO:0071555">
    <property type="term" value="P:cell wall organization"/>
    <property type="evidence" value="ECO:0007669"/>
    <property type="project" value="UniProtKB-KW"/>
</dbReference>
<evidence type="ECO:0000256" key="5">
    <source>
        <dbReference type="ARBA" id="ARBA00022527"/>
    </source>
</evidence>
<keyword evidence="14" id="KW-0472">Membrane</keyword>
<dbReference type="GO" id="GO:0006031">
    <property type="term" value="P:chitin biosynthetic process"/>
    <property type="evidence" value="ECO:0007669"/>
    <property type="project" value="UniProtKB-UniRule"/>
</dbReference>
<dbReference type="GeneID" id="19242472"/>
<organism evidence="17 18">
    <name type="scientific">Endocarpon pusillum (strain Z07020 / HMAS-L-300199)</name>
    <name type="common">Lichen-forming fungus</name>
    <dbReference type="NCBI Taxonomy" id="1263415"/>
    <lineage>
        <taxon>Eukaryota</taxon>
        <taxon>Fungi</taxon>
        <taxon>Dikarya</taxon>
        <taxon>Ascomycota</taxon>
        <taxon>Pezizomycotina</taxon>
        <taxon>Eurotiomycetes</taxon>
        <taxon>Chaetothyriomycetidae</taxon>
        <taxon>Verrucariales</taxon>
        <taxon>Verrucariaceae</taxon>
        <taxon>Endocarpon</taxon>
    </lineage>
</organism>
<keyword evidence="11 14" id="KW-1133">Transmembrane helix</keyword>
<evidence type="ECO:0000256" key="10">
    <source>
        <dbReference type="ARBA" id="ARBA00022840"/>
    </source>
</evidence>
<feature type="region of interest" description="Disordered" evidence="15">
    <location>
        <begin position="466"/>
        <end position="490"/>
    </location>
</feature>
<dbReference type="Pfam" id="PF08407">
    <property type="entry name" value="Chitin_synth_1N"/>
    <property type="match status" value="1"/>
</dbReference>
<evidence type="ECO:0000256" key="4">
    <source>
        <dbReference type="ARBA" id="ARBA00022475"/>
    </source>
</evidence>
<keyword evidence="9" id="KW-0418">Kinase</keyword>
<feature type="region of interest" description="Disordered" evidence="15">
    <location>
        <begin position="348"/>
        <end position="379"/>
    </location>
</feature>
<feature type="domain" description="Protein kinase" evidence="16">
    <location>
        <begin position="44"/>
        <end position="316"/>
    </location>
</feature>
<accession>U1HLA5</accession>
<dbReference type="HOGENOM" id="CLU_305654_0_0_1"/>
<dbReference type="GO" id="GO:0005886">
    <property type="term" value="C:plasma membrane"/>
    <property type="evidence" value="ECO:0007669"/>
    <property type="project" value="UniProtKB-SubCell"/>
</dbReference>
<dbReference type="AlphaFoldDB" id="U1HLA5"/>
<keyword evidence="7 14" id="KW-0808">Transferase</keyword>
<dbReference type="InterPro" id="IPR011009">
    <property type="entry name" value="Kinase-like_dom_sf"/>
</dbReference>
<comment type="similarity">
    <text evidence="14">Belongs to the chitin synthase family.</text>
</comment>
<reference evidence="18" key="1">
    <citation type="journal article" date="2014" name="BMC Genomics">
        <title>Genome characteristics reveal the impact of lichenization on lichen-forming fungus Endocarpon pusillum Hedwig (Verrucariales, Ascomycota).</title>
        <authorList>
            <person name="Wang Y.-Y."/>
            <person name="Liu B."/>
            <person name="Zhang X.-Y."/>
            <person name="Zhou Q.-M."/>
            <person name="Zhang T."/>
            <person name="Li H."/>
            <person name="Yu Y.-F."/>
            <person name="Zhang X.-L."/>
            <person name="Hao X.-Y."/>
            <person name="Wang M."/>
            <person name="Wang L."/>
            <person name="Wei J.-C."/>
        </authorList>
    </citation>
    <scope>NUCLEOTIDE SEQUENCE [LARGE SCALE GENOMIC DNA]</scope>
    <source>
        <strain evidence="18">Z07020 / HMAS-L-300199</strain>
    </source>
</reference>
<evidence type="ECO:0000256" key="14">
    <source>
        <dbReference type="RuleBase" id="RU366040"/>
    </source>
</evidence>
<keyword evidence="8" id="KW-0547">Nucleotide-binding</keyword>
<comment type="caution">
    <text evidence="14">Lacks conserved residue(s) required for the propagation of feature annotation.</text>
</comment>
<comment type="catalytic activity">
    <reaction evidence="13">
        <text>L-seryl-[protein] + ATP = O-phospho-L-seryl-[protein] + ADP + H(+)</text>
        <dbReference type="Rhea" id="RHEA:17989"/>
        <dbReference type="Rhea" id="RHEA-COMP:9863"/>
        <dbReference type="Rhea" id="RHEA-COMP:11604"/>
        <dbReference type="ChEBI" id="CHEBI:15378"/>
        <dbReference type="ChEBI" id="CHEBI:29999"/>
        <dbReference type="ChEBI" id="CHEBI:30616"/>
        <dbReference type="ChEBI" id="CHEBI:83421"/>
        <dbReference type="ChEBI" id="CHEBI:456216"/>
        <dbReference type="EC" id="2.7.11.1"/>
    </reaction>
</comment>
<dbReference type="SUPFAM" id="SSF56112">
    <property type="entry name" value="Protein kinase-like (PK-like)"/>
    <property type="match status" value="1"/>
</dbReference>
<evidence type="ECO:0000256" key="1">
    <source>
        <dbReference type="ARBA" id="ARBA00004651"/>
    </source>
</evidence>
<dbReference type="GO" id="GO:0004674">
    <property type="term" value="F:protein serine/threonine kinase activity"/>
    <property type="evidence" value="ECO:0007669"/>
    <property type="project" value="UniProtKB-KW"/>
</dbReference>
<keyword evidence="6 14" id="KW-0328">Glycosyltransferase</keyword>
<dbReference type="PROSITE" id="PS50011">
    <property type="entry name" value="PROTEIN_KINASE_DOM"/>
    <property type="match status" value="1"/>
</dbReference>
<evidence type="ECO:0000256" key="6">
    <source>
        <dbReference type="ARBA" id="ARBA00022676"/>
    </source>
</evidence>
<dbReference type="OrthoDB" id="10252171at2759"/>
<sequence length="970" mass="109561">MNRIPDLVRDSQLDTRFHPKYTTHVYYESGPTPRKRVLVREEYWKREKYIGGGSFGSVWLEKCVKGQREVEVRAVKEIPKPQQPSRPVNYNRELEAMAKFSHWKYERCFVKSFGWYEGADALFIAMEYFQHGDLQKYLSSTPPLSESESQQISLQILEGLSFLHGNGFAHRDLKPGNILIKSTPPEQWWVKIGDFGISKRAEDGVAVSSTLKGTLGFMAPELHGFAEVGSNPTSYNAQRADIWSVGEIAFRMLTKEPTFRNMAALFTYVHKPQTFPSALLDAHNVSPLGTEFIKSTMMPAPEMRPTAQEALLHKWIEFYRSLGERPASIASTRSSLYQEPYSAVVSDSLTEPSGRWSTVPISELRPPPTHSTSAEEQSGLKEHILESETPTGSTMKVTTANRISPLSPTAGFQQSPELEGIGHREYQISASPVASDGQSQNGNLWSGLPTARTEMVQNEEPFIRPRRPDAAASLSSTTDLPYRPQATNQAPYSGKYETLATNQVPYSGKYETLATNQVPYSGKYEPLATNWAPYPDKYDESGLFGDIWPVTHQQSFHQHKDSLSPFEHDEFEANAIQSAEGPQSADQWVQQSRQVRPIELFRGNLVVDHPVPEAILKQVPHAEPPMRDEFTHFRYTAVVCDPSNFTNEHYQLRPSLFAKPRHTELLIIVPCAGADRMAFAKTVQTIILELIRLSSRDDFRRLCSDNRSWKSIVLCFLGDKDYMDPSILDVLGNLGLPTTPWDFVVDVCEAADKDRTRISHHRYDDGVCYPRQIKGRKTTARIYEYTTQFTVVTDEMESITVKPGETPIQTILCLQEASRPIDNNPWIRAIGGSLRARLCIIVETGTKVKENSIYRTWESQATWWDGNMAADGQYLKIVYNKESSVKTWLAQFGENINRKSMQSLEYVRTLPREERKVVLKCLQAATESVFALATIVILVGFMALPSLPVIVAADECSQDENRGPDEEVDQ</sequence>
<proteinExistence type="inferred from homology"/>
<comment type="function">
    <text evidence="14">Polymerizes chitin, a structural polymer of the cell wall and septum, by transferring the sugar moiety of UDP-GlcNAc to the non-reducing end of the growing chitin polymer.</text>
</comment>
<dbReference type="InterPro" id="IPR000719">
    <property type="entry name" value="Prot_kinase_dom"/>
</dbReference>
<dbReference type="GO" id="GO:0106310">
    <property type="term" value="F:protein serine kinase activity"/>
    <property type="evidence" value="ECO:0007669"/>
    <property type="project" value="RHEA"/>
</dbReference>
<dbReference type="EC" id="2.4.1.16" evidence="3 14"/>
<dbReference type="PANTHER" id="PTHR48012:SF10">
    <property type="entry name" value="FI20177P1"/>
    <property type="match status" value="1"/>
</dbReference>
<dbReference type="CDD" id="cd00180">
    <property type="entry name" value="PKc"/>
    <property type="match status" value="1"/>
</dbReference>
<evidence type="ECO:0000256" key="11">
    <source>
        <dbReference type="ARBA" id="ARBA00022989"/>
    </source>
</evidence>
<comment type="catalytic activity">
    <reaction evidence="12">
        <text>L-threonyl-[protein] + ATP = O-phospho-L-threonyl-[protein] + ADP + H(+)</text>
        <dbReference type="Rhea" id="RHEA:46608"/>
        <dbReference type="Rhea" id="RHEA-COMP:11060"/>
        <dbReference type="Rhea" id="RHEA-COMP:11605"/>
        <dbReference type="ChEBI" id="CHEBI:15378"/>
        <dbReference type="ChEBI" id="CHEBI:30013"/>
        <dbReference type="ChEBI" id="CHEBI:30616"/>
        <dbReference type="ChEBI" id="CHEBI:61977"/>
        <dbReference type="ChEBI" id="CHEBI:456216"/>
        <dbReference type="EC" id="2.7.11.1"/>
    </reaction>
</comment>
<dbReference type="GO" id="GO:0004100">
    <property type="term" value="F:chitin synthase activity"/>
    <property type="evidence" value="ECO:0007669"/>
    <property type="project" value="UniProtKB-UniRule"/>
</dbReference>
<dbReference type="eggNOG" id="KOG2571">
    <property type="taxonomic scope" value="Eukaryota"/>
</dbReference>
<dbReference type="Gene3D" id="1.10.510.10">
    <property type="entry name" value="Transferase(Phosphotransferase) domain 1"/>
    <property type="match status" value="1"/>
</dbReference>
<dbReference type="GO" id="GO:0005737">
    <property type="term" value="C:cytoplasm"/>
    <property type="evidence" value="ECO:0007669"/>
    <property type="project" value="TreeGrafter"/>
</dbReference>
<dbReference type="PANTHER" id="PTHR48012">
    <property type="entry name" value="STERILE20-LIKE KINASE, ISOFORM B-RELATED"/>
    <property type="match status" value="1"/>
</dbReference>
<keyword evidence="18" id="KW-1185">Reference proteome</keyword>
<dbReference type="InterPro" id="IPR013616">
    <property type="entry name" value="Chitin_synth_N"/>
</dbReference>
<keyword evidence="14" id="KW-0812">Transmembrane</keyword>
<dbReference type="PROSITE" id="PS00108">
    <property type="entry name" value="PROTEIN_KINASE_ST"/>
    <property type="match status" value="1"/>
</dbReference>
<comment type="similarity">
    <text evidence="2">Belongs to the protein kinase superfamily. STE Ser/Thr protein kinase family. STE20 subfamily.</text>
</comment>
<dbReference type="InterPro" id="IPR008271">
    <property type="entry name" value="Ser/Thr_kinase_AS"/>
</dbReference>
<gene>
    <name evidence="17" type="ORF">EPUS_07590</name>
</gene>
<dbReference type="eggNOG" id="KOG0198">
    <property type="taxonomic scope" value="Eukaryota"/>
</dbReference>
<evidence type="ECO:0000256" key="9">
    <source>
        <dbReference type="ARBA" id="ARBA00022777"/>
    </source>
</evidence>
<keyword evidence="10" id="KW-0067">ATP-binding</keyword>
<feature type="compositionally biased region" description="Polar residues" evidence="15">
    <location>
        <begin position="348"/>
        <end position="360"/>
    </location>
</feature>
<evidence type="ECO:0000256" key="7">
    <source>
        <dbReference type="ARBA" id="ARBA00022679"/>
    </source>
</evidence>
<dbReference type="RefSeq" id="XP_007804617.1">
    <property type="nucleotide sequence ID" value="XM_007806426.1"/>
</dbReference>
<evidence type="ECO:0000256" key="15">
    <source>
        <dbReference type="SAM" id="MobiDB-lite"/>
    </source>
</evidence>
<dbReference type="Proteomes" id="UP000019373">
    <property type="component" value="Unassembled WGS sequence"/>
</dbReference>
<evidence type="ECO:0000313" key="18">
    <source>
        <dbReference type="Proteomes" id="UP000019373"/>
    </source>
</evidence>
<evidence type="ECO:0000256" key="8">
    <source>
        <dbReference type="ARBA" id="ARBA00022741"/>
    </source>
</evidence>
<dbReference type="Pfam" id="PF00069">
    <property type="entry name" value="Pkinase"/>
    <property type="match status" value="1"/>
</dbReference>
<keyword evidence="14" id="KW-0961">Cell wall biogenesis/degradation</keyword>
<dbReference type="SMART" id="SM00220">
    <property type="entry name" value="S_TKc"/>
    <property type="match status" value="1"/>
</dbReference>
<protein>
    <recommendedName>
        <fullName evidence="3 14">Chitin synthase</fullName>
        <ecNumber evidence="3 14">2.4.1.16</ecNumber>
    </recommendedName>
</protein>
<feature type="compositionally biased region" description="Polar residues" evidence="15">
    <location>
        <begin position="473"/>
        <end position="490"/>
    </location>
</feature>
<dbReference type="GO" id="GO:0005524">
    <property type="term" value="F:ATP binding"/>
    <property type="evidence" value="ECO:0007669"/>
    <property type="project" value="UniProtKB-KW"/>
</dbReference>
<keyword evidence="5" id="KW-0723">Serine/threonine-protein kinase</keyword>
<name>U1HLA5_ENDPU</name>
<evidence type="ECO:0000256" key="3">
    <source>
        <dbReference type="ARBA" id="ARBA00012543"/>
    </source>
</evidence>
<evidence type="ECO:0000256" key="2">
    <source>
        <dbReference type="ARBA" id="ARBA00008874"/>
    </source>
</evidence>
<evidence type="ECO:0000259" key="16">
    <source>
        <dbReference type="PROSITE" id="PS50011"/>
    </source>
</evidence>
<comment type="catalytic activity">
    <reaction evidence="14">
        <text>[(1-&gt;4)-N-acetyl-beta-D-glucosaminyl](n) + UDP-N-acetyl-alpha-D-glucosamine = [(1-&gt;4)-N-acetyl-beta-D-glucosaminyl](n+1) + UDP + H(+)</text>
        <dbReference type="Rhea" id="RHEA:16637"/>
        <dbReference type="Rhea" id="RHEA-COMP:9593"/>
        <dbReference type="Rhea" id="RHEA-COMP:9595"/>
        <dbReference type="ChEBI" id="CHEBI:15378"/>
        <dbReference type="ChEBI" id="CHEBI:17029"/>
        <dbReference type="ChEBI" id="CHEBI:57705"/>
        <dbReference type="ChEBI" id="CHEBI:58223"/>
        <dbReference type="EC" id="2.4.1.16"/>
    </reaction>
</comment>
<keyword evidence="4 14" id="KW-1003">Cell membrane</keyword>
<evidence type="ECO:0000256" key="12">
    <source>
        <dbReference type="ARBA" id="ARBA00047899"/>
    </source>
</evidence>
<feature type="transmembrane region" description="Helical" evidence="14">
    <location>
        <begin position="929"/>
        <end position="953"/>
    </location>
</feature>
<dbReference type="Pfam" id="PF01644">
    <property type="entry name" value="Chitin_synth_1"/>
    <property type="match status" value="1"/>
</dbReference>
<evidence type="ECO:0000256" key="13">
    <source>
        <dbReference type="ARBA" id="ARBA00048679"/>
    </source>
</evidence>
<comment type="subcellular location">
    <subcellularLocation>
        <location evidence="1 14">Cell membrane</location>
        <topology evidence="1 14">Multi-pass membrane protein</topology>
    </subcellularLocation>
</comment>